<evidence type="ECO:0000313" key="2">
    <source>
        <dbReference type="Proteomes" id="UP001217476"/>
    </source>
</evidence>
<dbReference type="InterPro" id="IPR010319">
    <property type="entry name" value="Transglutaminase-like_Cys_pept"/>
</dbReference>
<gene>
    <name evidence="1" type="ORF">P0Y65_16300</name>
</gene>
<dbReference type="Proteomes" id="UP001217476">
    <property type="component" value="Chromosome"/>
</dbReference>
<dbReference type="PANTHER" id="PTHR39327:SF1">
    <property type="entry name" value="BLR5470 PROTEIN"/>
    <property type="match status" value="1"/>
</dbReference>
<protein>
    <submittedName>
        <fullName evidence="1">Transglutaminase-like cysteine peptidase</fullName>
    </submittedName>
</protein>
<dbReference type="EMBL" id="CP119312">
    <property type="protein sequence ID" value="WEK03739.1"/>
    <property type="molecule type" value="Genomic_DNA"/>
</dbReference>
<name>A0AAJ5VUQ7_9HYPH</name>
<dbReference type="Gene3D" id="3.10.620.30">
    <property type="match status" value="1"/>
</dbReference>
<dbReference type="AlphaFoldDB" id="A0AAJ5VUQ7"/>
<proteinExistence type="predicted"/>
<sequence>MSLNLAAAVIVGLVGTVFNQGISSPDLESAILRKDTIAVTRSAVNAVEVTATPAIRVVPADFGVFQSVAISAAGLPSAARWQEARETDYAVFFSAACETAGFEQCDSAFATTLRDVANRASGLERELLDMANRSVNGAMTYRDDRQVWGTSDHWATPVEMAARGAGDCEDYAIAKYWLLRSLGVADENLQLVILQDTRRQVFHAVLVAHMTTGSYVLDNVSNRLQADSAYGQYQPIMSFAGAKNFIHGFESGSRAVAAMPADLATVAPGVGP</sequence>
<reference evidence="1" key="1">
    <citation type="submission" date="2023-03" db="EMBL/GenBank/DDBJ databases">
        <title>Andean soil-derived lignocellulolytic bacterial consortium as a source of novel taxa and putative plastic-active enzymes.</title>
        <authorList>
            <person name="Diaz-Garcia L."/>
            <person name="Chuvochina M."/>
            <person name="Feuerriegel G."/>
            <person name="Bunk B."/>
            <person name="Sproer C."/>
            <person name="Streit W.R."/>
            <person name="Rodriguez L.M."/>
            <person name="Overmann J."/>
            <person name="Jimenez D.J."/>
        </authorList>
    </citation>
    <scope>NUCLEOTIDE SEQUENCE</scope>
    <source>
        <strain evidence="1">MAG 4196</strain>
    </source>
</reference>
<dbReference type="Pfam" id="PF06035">
    <property type="entry name" value="Peptidase_C93"/>
    <property type="match status" value="1"/>
</dbReference>
<organism evidence="1 2">
    <name type="scientific">Candidatus Devosia phytovorans</name>
    <dbReference type="NCBI Taxonomy" id="3121372"/>
    <lineage>
        <taxon>Bacteria</taxon>
        <taxon>Pseudomonadati</taxon>
        <taxon>Pseudomonadota</taxon>
        <taxon>Alphaproteobacteria</taxon>
        <taxon>Hyphomicrobiales</taxon>
        <taxon>Devosiaceae</taxon>
        <taxon>Devosia</taxon>
    </lineage>
</organism>
<accession>A0AAJ5VUQ7</accession>
<evidence type="ECO:0000313" key="1">
    <source>
        <dbReference type="EMBL" id="WEK03739.1"/>
    </source>
</evidence>
<dbReference type="PANTHER" id="PTHR39327">
    <property type="match status" value="1"/>
</dbReference>